<dbReference type="Proteomes" id="UP000064920">
    <property type="component" value="Chromosome"/>
</dbReference>
<dbReference type="EMBL" id="CP012023">
    <property type="protein sequence ID" value="ALI55858.1"/>
    <property type="molecule type" value="Genomic_DNA"/>
</dbReference>
<dbReference type="RefSeq" id="WP_156320742.1">
    <property type="nucleotide sequence ID" value="NZ_CP012023.1"/>
</dbReference>
<dbReference type="AlphaFoldDB" id="A0A0P0AAP1"/>
<keyword evidence="2" id="KW-1185">Reference proteome</keyword>
<organism evidence="1 2">
    <name type="scientific">Celeribacter marinus</name>
    <dbReference type="NCBI Taxonomy" id="1397108"/>
    <lineage>
        <taxon>Bacteria</taxon>
        <taxon>Pseudomonadati</taxon>
        <taxon>Pseudomonadota</taxon>
        <taxon>Alphaproteobacteria</taxon>
        <taxon>Rhodobacterales</taxon>
        <taxon>Roseobacteraceae</taxon>
        <taxon>Celeribacter</taxon>
    </lineage>
</organism>
<proteinExistence type="predicted"/>
<sequence>MAAASTVALNKQLKRELAQQLWLRQHLPHSRQQVLSQRRIFVLRTQLALLHSDVLKH</sequence>
<dbReference type="KEGG" id="cmar:IMCC12053_1911"/>
<evidence type="ECO:0000313" key="2">
    <source>
        <dbReference type="Proteomes" id="UP000064920"/>
    </source>
</evidence>
<name>A0A0P0AAP1_9RHOB</name>
<protein>
    <submittedName>
        <fullName evidence="1">Uncharacterized protein</fullName>
    </submittedName>
</protein>
<reference evidence="1 2" key="1">
    <citation type="submission" date="2015-05" db="EMBL/GenBank/DDBJ databases">
        <authorList>
            <person name="Wang D.B."/>
            <person name="Wang M."/>
        </authorList>
    </citation>
    <scope>NUCLEOTIDE SEQUENCE [LARGE SCALE GENOMIC DNA]</scope>
    <source>
        <strain evidence="1 2">IMCC 12053</strain>
    </source>
</reference>
<evidence type="ECO:0000313" key="1">
    <source>
        <dbReference type="EMBL" id="ALI55858.1"/>
    </source>
</evidence>
<accession>A0A0P0AAP1</accession>
<gene>
    <name evidence="1" type="ORF">IMCC12053_1911</name>
</gene>
<dbReference type="PATRIC" id="fig|1397108.4.peg.1955"/>